<dbReference type="GO" id="GO:0005739">
    <property type="term" value="C:mitochondrion"/>
    <property type="evidence" value="ECO:0007669"/>
    <property type="project" value="TreeGrafter"/>
</dbReference>
<proteinExistence type="inferred from homology"/>
<evidence type="ECO:0000256" key="7">
    <source>
        <dbReference type="ARBA" id="ARBA00022643"/>
    </source>
</evidence>
<accession>A0AA35MCY5</accession>
<keyword evidence="8" id="KW-0808">Transferase</keyword>
<dbReference type="GO" id="GO:0008531">
    <property type="term" value="F:riboflavin kinase activity"/>
    <property type="evidence" value="ECO:0007669"/>
    <property type="project" value="UniProtKB-EC"/>
</dbReference>
<keyword evidence="6" id="KW-0285">Flavoprotein</keyword>
<keyword evidence="10" id="KW-0418">Kinase</keyword>
<comment type="catalytic activity">
    <reaction evidence="13">
        <text>riboflavin + ATP = FMN + ADP + H(+)</text>
        <dbReference type="Rhea" id="RHEA:14357"/>
        <dbReference type="ChEBI" id="CHEBI:15378"/>
        <dbReference type="ChEBI" id="CHEBI:30616"/>
        <dbReference type="ChEBI" id="CHEBI:57986"/>
        <dbReference type="ChEBI" id="CHEBI:58210"/>
        <dbReference type="ChEBI" id="CHEBI:456216"/>
        <dbReference type="EC" id="2.7.1.26"/>
    </reaction>
</comment>
<evidence type="ECO:0000313" key="17">
    <source>
        <dbReference type="Proteomes" id="UP001160390"/>
    </source>
</evidence>
<evidence type="ECO:0000256" key="13">
    <source>
        <dbReference type="ARBA" id="ARBA00047880"/>
    </source>
</evidence>
<dbReference type="Gene3D" id="2.40.30.30">
    <property type="entry name" value="Riboflavin kinase-like"/>
    <property type="match status" value="1"/>
</dbReference>
<dbReference type="EC" id="2.7.1.26" evidence="4"/>
<reference evidence="16" key="1">
    <citation type="submission" date="2023-01" db="EMBL/GenBank/DDBJ databases">
        <authorList>
            <person name="Piombo E."/>
        </authorList>
    </citation>
    <scope>NUCLEOTIDE SEQUENCE</scope>
</reference>
<dbReference type="InterPro" id="IPR015865">
    <property type="entry name" value="Riboflavin_kinase_bac/euk"/>
</dbReference>
<dbReference type="SUPFAM" id="SSF82114">
    <property type="entry name" value="Riboflavin kinase-like"/>
    <property type="match status" value="1"/>
</dbReference>
<evidence type="ECO:0000256" key="11">
    <source>
        <dbReference type="ARBA" id="ARBA00022840"/>
    </source>
</evidence>
<evidence type="ECO:0000256" key="4">
    <source>
        <dbReference type="ARBA" id="ARBA00012105"/>
    </source>
</evidence>
<evidence type="ECO:0000256" key="10">
    <source>
        <dbReference type="ARBA" id="ARBA00022777"/>
    </source>
</evidence>
<sequence length="627" mass="68281">MSLRYARSATDLRSQANYDRPSTATNQGRRRKEFTTGYFDERPSTAVYQKERRDESRGRVTVTTDLVRPSTATPHRERSSIRRKDLPTSVNVDILPSPGGLSPLTPTTPEIRRAKSSSALSASFSSEASTVTEGLTVQEKLKAALGEAQYFAGGLISHPAESTRHYSIIRHSGALVWYSGPATSISITILSDMDLPLDRTVWLQQKGYSGNMGMSLKALMGTKGDWLDVTPATRAAPEHIPSVDERSIQRDLKRFVKKASGRLKKHIPIETHVIRIPAAAVDGYFRLVLCSGEGGKKTLCGSPVFRVASTTTEISVVRGASLKTMPLEVGVKVASTVGQQVAKRYAGAAALVVQNRATSTVTKKVSSVAMNNAKKAISTGKQVVQTTGMDSAVVESWERGKNGRYEAAIFESVTSLVGPDEGPEAPFPVSFEGMVGKASGRSTRELAIPTANVHGVRDEVKMRMRGVFAAWACVCAPKSMGDISRDWHEAIVTIGPLRHGPPEVVVKNRIAVHLLHDFDGASFADLKLRVVLMGYLHPPLEREVSSSEVLDQHEVDTMVVMASLGRDNWSIEEASRRDRTLAERLDGVTGSVQGKVDRIPLHWVGVRSEVGAMRDKMYGNGGLWIPR</sequence>
<dbReference type="PANTHER" id="PTHR22749:SF6">
    <property type="entry name" value="RIBOFLAVIN KINASE"/>
    <property type="match status" value="1"/>
</dbReference>
<dbReference type="AlphaFoldDB" id="A0AA35MCY5"/>
<evidence type="ECO:0000256" key="8">
    <source>
        <dbReference type="ARBA" id="ARBA00022679"/>
    </source>
</evidence>
<keyword evidence="7" id="KW-0288">FMN</keyword>
<dbReference type="InterPro" id="IPR023468">
    <property type="entry name" value="Riboflavin_kinase"/>
</dbReference>
<keyword evidence="11" id="KW-0067">ATP-binding</keyword>
<dbReference type="Proteomes" id="UP001160390">
    <property type="component" value="Unassembled WGS sequence"/>
</dbReference>
<organism evidence="16 17">
    <name type="scientific">Clonostachys chloroleuca</name>
    <dbReference type="NCBI Taxonomy" id="1926264"/>
    <lineage>
        <taxon>Eukaryota</taxon>
        <taxon>Fungi</taxon>
        <taxon>Dikarya</taxon>
        <taxon>Ascomycota</taxon>
        <taxon>Pezizomycotina</taxon>
        <taxon>Sordariomycetes</taxon>
        <taxon>Hypocreomycetidae</taxon>
        <taxon>Hypocreales</taxon>
        <taxon>Bionectriaceae</taxon>
        <taxon>Clonostachys</taxon>
    </lineage>
</organism>
<protein>
    <recommendedName>
        <fullName evidence="5">Riboflavin kinase</fullName>
        <ecNumber evidence="4">2.7.1.26</ecNumber>
    </recommendedName>
    <alternativeName>
        <fullName evidence="12">Flavin mononucleotide kinase 1</fullName>
    </alternativeName>
</protein>
<dbReference type="PANTHER" id="PTHR22749">
    <property type="entry name" value="RIBOFLAVIN KINASE/FMN ADENYLYLTRANSFERASE"/>
    <property type="match status" value="1"/>
</dbReference>
<name>A0AA35MCY5_9HYPO</name>
<evidence type="ECO:0000313" key="16">
    <source>
        <dbReference type="EMBL" id="CAI6094385.1"/>
    </source>
</evidence>
<feature type="compositionally biased region" description="Polar residues" evidence="14">
    <location>
        <begin position="11"/>
        <end position="27"/>
    </location>
</feature>
<evidence type="ECO:0000256" key="5">
    <source>
        <dbReference type="ARBA" id="ARBA00017394"/>
    </source>
</evidence>
<feature type="region of interest" description="Disordered" evidence="14">
    <location>
        <begin position="66"/>
        <end position="85"/>
    </location>
</feature>
<keyword evidence="17" id="KW-1185">Reference proteome</keyword>
<evidence type="ECO:0000256" key="14">
    <source>
        <dbReference type="SAM" id="MobiDB-lite"/>
    </source>
</evidence>
<comment type="similarity">
    <text evidence="3">Belongs to the flavokinase family.</text>
</comment>
<dbReference type="InterPro" id="IPR023465">
    <property type="entry name" value="Riboflavin_kinase_dom_sf"/>
</dbReference>
<comment type="caution">
    <text evidence="16">The sequence shown here is derived from an EMBL/GenBank/DDBJ whole genome shotgun (WGS) entry which is preliminary data.</text>
</comment>
<gene>
    <name evidence="16" type="ORF">CCHLO57077_00009231</name>
</gene>
<evidence type="ECO:0000256" key="3">
    <source>
        <dbReference type="ARBA" id="ARBA00010108"/>
    </source>
</evidence>
<dbReference type="GO" id="GO:0009231">
    <property type="term" value="P:riboflavin biosynthetic process"/>
    <property type="evidence" value="ECO:0007669"/>
    <property type="project" value="InterPro"/>
</dbReference>
<feature type="domain" description="Riboflavin kinase" evidence="15">
    <location>
        <begin position="427"/>
        <end position="559"/>
    </location>
</feature>
<feature type="region of interest" description="Disordered" evidence="14">
    <location>
        <begin position="1"/>
        <end position="40"/>
    </location>
</feature>
<dbReference type="GO" id="GO:0005524">
    <property type="term" value="F:ATP binding"/>
    <property type="evidence" value="ECO:0007669"/>
    <property type="project" value="UniProtKB-KW"/>
</dbReference>
<evidence type="ECO:0000256" key="1">
    <source>
        <dbReference type="ARBA" id="ARBA00003572"/>
    </source>
</evidence>
<evidence type="ECO:0000259" key="15">
    <source>
        <dbReference type="Pfam" id="PF01687"/>
    </source>
</evidence>
<comment type="function">
    <text evidence="1">Catalyzes the phosphorylation of riboflavin (vitamin B2) to form flavin mononucleotide (FMN) coenzyme.</text>
</comment>
<dbReference type="Pfam" id="PF01687">
    <property type="entry name" value="Flavokinase"/>
    <property type="match status" value="1"/>
</dbReference>
<comment type="pathway">
    <text evidence="2">Cofactor biosynthesis; FMN biosynthesis; FMN from riboflavin (ATP route): step 1/1.</text>
</comment>
<evidence type="ECO:0000256" key="12">
    <source>
        <dbReference type="ARBA" id="ARBA00029960"/>
    </source>
</evidence>
<evidence type="ECO:0000256" key="2">
    <source>
        <dbReference type="ARBA" id="ARBA00005201"/>
    </source>
</evidence>
<feature type="compositionally biased region" description="Basic and acidic residues" evidence="14">
    <location>
        <begin position="74"/>
        <end position="85"/>
    </location>
</feature>
<evidence type="ECO:0000256" key="9">
    <source>
        <dbReference type="ARBA" id="ARBA00022741"/>
    </source>
</evidence>
<dbReference type="EMBL" id="CABFNP030001256">
    <property type="protein sequence ID" value="CAI6094385.1"/>
    <property type="molecule type" value="Genomic_DNA"/>
</dbReference>
<evidence type="ECO:0000256" key="6">
    <source>
        <dbReference type="ARBA" id="ARBA00022630"/>
    </source>
</evidence>
<dbReference type="GO" id="GO:0009398">
    <property type="term" value="P:FMN biosynthetic process"/>
    <property type="evidence" value="ECO:0007669"/>
    <property type="project" value="TreeGrafter"/>
</dbReference>
<keyword evidence="9" id="KW-0547">Nucleotide-binding</keyword>